<evidence type="ECO:0000259" key="2">
    <source>
        <dbReference type="PROSITE" id="PS51671"/>
    </source>
</evidence>
<dbReference type="Pfam" id="PF13740">
    <property type="entry name" value="ACT_6"/>
    <property type="match status" value="1"/>
</dbReference>
<keyword evidence="1" id="KW-0678">Repressor</keyword>
<feature type="domain" description="ACT" evidence="2">
    <location>
        <begin position="6"/>
        <end position="78"/>
    </location>
</feature>
<protein>
    <recommendedName>
        <fullName evidence="1">Glycine cleavage system transcriptional repressor</fullName>
    </recommendedName>
</protein>
<dbReference type="PIRSF" id="PIRSF028103">
    <property type="entry name" value="GcvR"/>
    <property type="match status" value="1"/>
</dbReference>
<dbReference type="EMBL" id="CAADHB010000075">
    <property type="protein sequence ID" value="VFK79941.1"/>
    <property type="molecule type" value="Genomic_DNA"/>
</dbReference>
<dbReference type="CDD" id="cd04893">
    <property type="entry name" value="ACT_GcvR_1"/>
    <property type="match status" value="1"/>
</dbReference>
<dbReference type="PANTHER" id="PTHR34875:SF5">
    <property type="entry name" value="GLYCINE CLEAVAGE SYSTEM TRANSCRIPTIONAL REPRESSOR"/>
    <property type="match status" value="1"/>
</dbReference>
<dbReference type="GO" id="GO:0005737">
    <property type="term" value="C:cytoplasm"/>
    <property type="evidence" value="ECO:0007669"/>
    <property type="project" value="UniProtKB-SubCell"/>
</dbReference>
<comment type="subcellular location">
    <subcellularLocation>
        <location evidence="1">Cytoplasm</location>
    </subcellularLocation>
</comment>
<dbReference type="CDD" id="cd04869">
    <property type="entry name" value="ACT_GcvR_2"/>
    <property type="match status" value="1"/>
</dbReference>
<dbReference type="PANTHER" id="PTHR34875">
    <property type="entry name" value="UPF0237 PROTEIN MJ1558"/>
    <property type="match status" value="1"/>
</dbReference>
<evidence type="ECO:0000256" key="1">
    <source>
        <dbReference type="PIRNR" id="PIRNR028103"/>
    </source>
</evidence>
<gene>
    <name evidence="5" type="ORF">BECKSD772D_GA0070982_107511</name>
    <name evidence="4" type="ORF">BECKSD772E_GA0070983_10857</name>
    <name evidence="3" type="ORF">BECKSD772F_GA0070984_10887</name>
</gene>
<dbReference type="InterPro" id="IPR050990">
    <property type="entry name" value="UPF0237/GcvR_regulator"/>
</dbReference>
<sequence length="175" mass="19040">METNFVLSALGEDRPGIVSELSQVIFDCGGNIKDSRMSVLGSEFAIIMLIVGNWSAIAKIESALPRMVNKLKLTVQSKRTTPRENTQNLIPYGVEVIAVDHPGILKDVANFFSQRTIGIEDLYTIAYPAPHTATPMSSLHMTVGVPADMAIAALRGDFMDFCDDLNLDAMLAPVK</sequence>
<accession>A0A451BNQ4</accession>
<organism evidence="5">
    <name type="scientific">Candidatus Kentrum sp. SD</name>
    <dbReference type="NCBI Taxonomy" id="2126332"/>
    <lineage>
        <taxon>Bacteria</taxon>
        <taxon>Pseudomonadati</taxon>
        <taxon>Pseudomonadota</taxon>
        <taxon>Gammaproteobacteria</taxon>
        <taxon>Candidatus Kentrum</taxon>
    </lineage>
</organism>
<dbReference type="EMBL" id="CAADFU010000085">
    <property type="protein sequence ID" value="VFK46978.1"/>
    <property type="molecule type" value="Genomic_DNA"/>
</dbReference>
<keyword evidence="1" id="KW-0963">Cytoplasm</keyword>
<dbReference type="InterPro" id="IPR002912">
    <property type="entry name" value="ACT_dom"/>
</dbReference>
<dbReference type="AlphaFoldDB" id="A0A451BNQ4"/>
<dbReference type="PROSITE" id="PS51671">
    <property type="entry name" value="ACT"/>
    <property type="match status" value="1"/>
</dbReference>
<reference evidence="5" key="1">
    <citation type="submission" date="2019-02" db="EMBL/GenBank/DDBJ databases">
        <authorList>
            <person name="Gruber-Vodicka R. H."/>
            <person name="Seah K. B. B."/>
        </authorList>
    </citation>
    <scope>NUCLEOTIDE SEQUENCE</scope>
    <source>
        <strain evidence="5">BECK_S127</strain>
        <strain evidence="4">BECK_S1320</strain>
        <strain evidence="3">BECK_S1321</strain>
    </source>
</reference>
<dbReference type="EMBL" id="CAADFR010000088">
    <property type="protein sequence ID" value="VFK41259.1"/>
    <property type="molecule type" value="Genomic_DNA"/>
</dbReference>
<name>A0A451BNQ4_9GAMM</name>
<dbReference type="SUPFAM" id="SSF55021">
    <property type="entry name" value="ACT-like"/>
    <property type="match status" value="2"/>
</dbReference>
<dbReference type="Gene3D" id="3.30.70.260">
    <property type="match status" value="2"/>
</dbReference>
<dbReference type="InterPro" id="IPR045865">
    <property type="entry name" value="ACT-like_dom_sf"/>
</dbReference>
<evidence type="ECO:0000313" key="4">
    <source>
        <dbReference type="EMBL" id="VFK46978.1"/>
    </source>
</evidence>
<evidence type="ECO:0000313" key="3">
    <source>
        <dbReference type="EMBL" id="VFK41259.1"/>
    </source>
</evidence>
<evidence type="ECO:0000313" key="5">
    <source>
        <dbReference type="EMBL" id="VFK79941.1"/>
    </source>
</evidence>
<dbReference type="InterPro" id="IPR016867">
    <property type="entry name" value="GcvR"/>
</dbReference>
<dbReference type="GO" id="GO:0006355">
    <property type="term" value="P:regulation of DNA-templated transcription"/>
    <property type="evidence" value="ECO:0007669"/>
    <property type="project" value="UniProtKB-UniRule"/>
</dbReference>
<keyword evidence="1" id="KW-0804">Transcription</keyword>
<proteinExistence type="predicted"/>